<organism evidence="2 3">
    <name type="scientific">Leucobacter insecticola</name>
    <dbReference type="NCBI Taxonomy" id="2714934"/>
    <lineage>
        <taxon>Bacteria</taxon>
        <taxon>Bacillati</taxon>
        <taxon>Actinomycetota</taxon>
        <taxon>Actinomycetes</taxon>
        <taxon>Micrococcales</taxon>
        <taxon>Microbacteriaceae</taxon>
        <taxon>Leucobacter</taxon>
    </lineage>
</organism>
<dbReference type="RefSeq" id="WP_166324778.1">
    <property type="nucleotide sequence ID" value="NZ_CP049934.1"/>
</dbReference>
<keyword evidence="1" id="KW-1133">Transmembrane helix</keyword>
<dbReference type="AlphaFoldDB" id="A0A6G8FKU0"/>
<feature type="transmembrane region" description="Helical" evidence="1">
    <location>
        <begin position="234"/>
        <end position="257"/>
    </location>
</feature>
<proteinExistence type="predicted"/>
<dbReference type="InterPro" id="IPR047928">
    <property type="entry name" value="Perm_prefix_1"/>
</dbReference>
<sequence>MNVIIAYIDTMFSAYPQTPRLLEAKAELQGMMEDAYTGLIAEGRSENEAVGQVIRDFGKLEEVAPVLGITAELDPSPAPVGPAAAPRTLEPPVTLDEATGYSEAKRRTRFRLAAGVMLFVLSPVSLVVLNAVAARGFLPVREGVLQFAGLLLLLLCVAAGVMLMVSISRETAPFRRIEDGRFGLNPEVTRWAEAQRTQRESARIRALQFAISLWILAPIPLIAFSMILDGGPTAGLWSSVGAALVLVFVATGLGILLPQTWAHSVAEQLGKGKNARGDRANGDGSQGFVGVIAAFYWPFLTLIYLAWSFIGNAWGDSWIVWPIGAVLFAAIAAGGRALESYRKARR</sequence>
<keyword evidence="1" id="KW-0812">Transmembrane</keyword>
<evidence type="ECO:0000313" key="2">
    <source>
        <dbReference type="EMBL" id="QIM16985.1"/>
    </source>
</evidence>
<dbReference type="KEGG" id="lins:G7067_12150"/>
<evidence type="ECO:0000256" key="1">
    <source>
        <dbReference type="SAM" id="Phobius"/>
    </source>
</evidence>
<reference evidence="2 3" key="1">
    <citation type="submission" date="2020-03" db="EMBL/GenBank/DDBJ databases">
        <title>Leucobacter sp. nov., isolated from beetles.</title>
        <authorList>
            <person name="Hyun D.-W."/>
            <person name="Bae J.-W."/>
        </authorList>
    </citation>
    <scope>NUCLEOTIDE SEQUENCE [LARGE SCALE GENOMIC DNA]</scope>
    <source>
        <strain evidence="2 3">HDW9B</strain>
    </source>
</reference>
<accession>A0A6G8FKU0</accession>
<feature type="transmembrane region" description="Helical" evidence="1">
    <location>
        <begin position="144"/>
        <end position="167"/>
    </location>
</feature>
<dbReference type="EMBL" id="CP049934">
    <property type="protein sequence ID" value="QIM16985.1"/>
    <property type="molecule type" value="Genomic_DNA"/>
</dbReference>
<gene>
    <name evidence="2" type="ORF">G7067_12150</name>
</gene>
<feature type="transmembrane region" description="Helical" evidence="1">
    <location>
        <begin position="288"/>
        <end position="307"/>
    </location>
</feature>
<protein>
    <submittedName>
        <fullName evidence="2">Uncharacterized protein</fullName>
    </submittedName>
</protein>
<feature type="transmembrane region" description="Helical" evidence="1">
    <location>
        <begin position="206"/>
        <end position="228"/>
    </location>
</feature>
<name>A0A6G8FKU0_9MICO</name>
<feature type="transmembrane region" description="Helical" evidence="1">
    <location>
        <begin position="319"/>
        <end position="338"/>
    </location>
</feature>
<keyword evidence="3" id="KW-1185">Reference proteome</keyword>
<dbReference type="Proteomes" id="UP000501387">
    <property type="component" value="Chromosome"/>
</dbReference>
<keyword evidence="1" id="KW-0472">Membrane</keyword>
<dbReference type="NCBIfam" id="NF038403">
    <property type="entry name" value="perm_prefix_1"/>
    <property type="match status" value="1"/>
</dbReference>
<evidence type="ECO:0000313" key="3">
    <source>
        <dbReference type="Proteomes" id="UP000501387"/>
    </source>
</evidence>
<feature type="transmembrane region" description="Helical" evidence="1">
    <location>
        <begin position="112"/>
        <end position="138"/>
    </location>
</feature>